<dbReference type="GeneID" id="36844037"/>
<protein>
    <submittedName>
        <fullName evidence="2">Uncharacterized protein</fullName>
    </submittedName>
</protein>
<dbReference type="RefSeq" id="YP_009483165.1">
    <property type="nucleotide sequence ID" value="NC_037667.1"/>
</dbReference>
<reference evidence="2" key="1">
    <citation type="journal article" date="2018" name="Nat. Commun.">
        <title>Diversity and evolution of the emerging Pandoraviridae family.</title>
        <authorList>
            <person name="Legendre M."/>
            <person name="Fabre E."/>
            <person name="Poirot O."/>
            <person name="Jeudy S."/>
            <person name="Lartigue A."/>
            <person name="Alempic J.M."/>
            <person name="Beucher L."/>
            <person name="Philippe N."/>
            <person name="Bertaux L."/>
            <person name="Christo-Foroux E."/>
            <person name="Labadie K."/>
            <person name="Coute Y."/>
            <person name="Abergel C."/>
            <person name="Claverie J.M."/>
        </authorList>
    </citation>
    <scope>NUCLEOTIDE SEQUENCE [LARGE SCALE GENOMIC DNA]</scope>
    <source>
        <strain evidence="2">Quercus</strain>
    </source>
</reference>
<dbReference type="EMBL" id="MG011689">
    <property type="protein sequence ID" value="AVK74896.1"/>
    <property type="molecule type" value="Genomic_DNA"/>
</dbReference>
<accession>A0A2U7U8Z4</accession>
<sequence length="74" mass="8909">MHCCRFENDGHDRARRDLKKRWVERASEAPPTRDNQPWQSIWMVGLECQRQPDHRRGIGEKQRATSRTKEITHK</sequence>
<dbReference type="Proteomes" id="UP000248852">
    <property type="component" value="Segment"/>
</dbReference>
<feature type="region of interest" description="Disordered" evidence="1">
    <location>
        <begin position="52"/>
        <end position="74"/>
    </location>
</feature>
<evidence type="ECO:0000256" key="1">
    <source>
        <dbReference type="SAM" id="MobiDB-lite"/>
    </source>
</evidence>
<dbReference type="KEGG" id="vg:36844037"/>
<gene>
    <name evidence="2" type="ORF">pqer_cds_474</name>
</gene>
<proteinExistence type="predicted"/>
<evidence type="ECO:0000313" key="2">
    <source>
        <dbReference type="EMBL" id="AVK74896.1"/>
    </source>
</evidence>
<name>A0A2U7U8Z4_9VIRU</name>
<organism evidence="2">
    <name type="scientific">Pandoravirus quercus</name>
    <dbReference type="NCBI Taxonomy" id="2107709"/>
    <lineage>
        <taxon>Viruses</taxon>
        <taxon>Pandoravirus</taxon>
    </lineage>
</organism>